<reference evidence="2 3" key="1">
    <citation type="submission" date="2015-01" db="EMBL/GenBank/DDBJ databases">
        <title>Evolution of Trichinella species and genotypes.</title>
        <authorList>
            <person name="Korhonen P.K."/>
            <person name="Edoardo P."/>
            <person name="Giuseppe L.R."/>
            <person name="Gasser R.B."/>
        </authorList>
    </citation>
    <scope>NUCLEOTIDE SEQUENCE [LARGE SCALE GENOMIC DNA]</scope>
    <source>
        <strain evidence="2">ISS470</strain>
    </source>
</reference>
<keyword evidence="1" id="KW-0472">Membrane</keyword>
<proteinExistence type="predicted"/>
<keyword evidence="1" id="KW-1133">Transmembrane helix</keyword>
<name>A0A0V1FJ41_TRIPS</name>
<gene>
    <name evidence="2" type="ORF">T4D_12979</name>
</gene>
<feature type="transmembrane region" description="Helical" evidence="1">
    <location>
        <begin position="76"/>
        <end position="96"/>
    </location>
</feature>
<evidence type="ECO:0000256" key="1">
    <source>
        <dbReference type="SAM" id="Phobius"/>
    </source>
</evidence>
<keyword evidence="3" id="KW-1185">Reference proteome</keyword>
<feature type="transmembrane region" description="Helical" evidence="1">
    <location>
        <begin position="52"/>
        <end position="70"/>
    </location>
</feature>
<comment type="caution">
    <text evidence="2">The sequence shown here is derived from an EMBL/GenBank/DDBJ whole genome shotgun (WGS) entry which is preliminary data.</text>
</comment>
<dbReference type="EMBL" id="JYDT01000083">
    <property type="protein sequence ID" value="KRY85809.1"/>
    <property type="molecule type" value="Genomic_DNA"/>
</dbReference>
<sequence>MIKFATLNDTRRETDLYATLSLYHMCALSCYLPSAFYAHFQRLLQQYTNQNELAQQIFCLIQSIVAYILPNAGTKFLRLFLLVDKTIISLGVYGIIRLLMKFYNS</sequence>
<feature type="transmembrane region" description="Helical" evidence="1">
    <location>
        <begin position="20"/>
        <end position="40"/>
    </location>
</feature>
<protein>
    <submittedName>
        <fullName evidence="2">Uncharacterized protein</fullName>
    </submittedName>
</protein>
<evidence type="ECO:0000313" key="2">
    <source>
        <dbReference type="EMBL" id="KRY85809.1"/>
    </source>
</evidence>
<dbReference type="Proteomes" id="UP000054995">
    <property type="component" value="Unassembled WGS sequence"/>
</dbReference>
<organism evidence="2 3">
    <name type="scientific">Trichinella pseudospiralis</name>
    <name type="common">Parasitic roundworm</name>
    <dbReference type="NCBI Taxonomy" id="6337"/>
    <lineage>
        <taxon>Eukaryota</taxon>
        <taxon>Metazoa</taxon>
        <taxon>Ecdysozoa</taxon>
        <taxon>Nematoda</taxon>
        <taxon>Enoplea</taxon>
        <taxon>Dorylaimia</taxon>
        <taxon>Trichinellida</taxon>
        <taxon>Trichinellidae</taxon>
        <taxon>Trichinella</taxon>
    </lineage>
</organism>
<dbReference type="AlphaFoldDB" id="A0A0V1FJ41"/>
<accession>A0A0V1FJ41</accession>
<evidence type="ECO:0000313" key="3">
    <source>
        <dbReference type="Proteomes" id="UP000054995"/>
    </source>
</evidence>
<keyword evidence="1" id="KW-0812">Transmembrane</keyword>